<dbReference type="HOGENOM" id="CLU_1622683_0_0_1"/>
<reference evidence="2" key="2">
    <citation type="submission" date="2025-08" db="UniProtKB">
        <authorList>
            <consortium name="Ensembl"/>
        </authorList>
    </citation>
    <scope>IDENTIFICATION</scope>
</reference>
<keyword evidence="3" id="KW-1185">Reference proteome</keyword>
<dbReference type="InParanoid" id="H2ZBA6"/>
<dbReference type="Ensembl" id="ENSCSAVT00000015045.1">
    <property type="protein sequence ID" value="ENSCSAVP00000014871.1"/>
    <property type="gene ID" value="ENSCSAVG00000008707.1"/>
</dbReference>
<evidence type="ECO:0000313" key="2">
    <source>
        <dbReference type="Ensembl" id="ENSCSAVP00000014871.1"/>
    </source>
</evidence>
<dbReference type="AlphaFoldDB" id="H2ZBA6"/>
<organism evidence="2 3">
    <name type="scientific">Ciona savignyi</name>
    <name type="common">Pacific transparent sea squirt</name>
    <dbReference type="NCBI Taxonomy" id="51511"/>
    <lineage>
        <taxon>Eukaryota</taxon>
        <taxon>Metazoa</taxon>
        <taxon>Chordata</taxon>
        <taxon>Tunicata</taxon>
        <taxon>Ascidiacea</taxon>
        <taxon>Phlebobranchia</taxon>
        <taxon>Cionidae</taxon>
        <taxon>Ciona</taxon>
    </lineage>
</organism>
<protein>
    <submittedName>
        <fullName evidence="2">Uncharacterized protein</fullName>
    </submittedName>
</protein>
<reference evidence="3" key="1">
    <citation type="submission" date="2003-08" db="EMBL/GenBank/DDBJ databases">
        <authorList>
            <person name="Birren B."/>
            <person name="Nusbaum C."/>
            <person name="Abebe A."/>
            <person name="Abouelleil A."/>
            <person name="Adekoya E."/>
            <person name="Ait-zahra M."/>
            <person name="Allen N."/>
            <person name="Allen T."/>
            <person name="An P."/>
            <person name="Anderson M."/>
            <person name="Anderson S."/>
            <person name="Arachchi H."/>
            <person name="Armbruster J."/>
            <person name="Bachantsang P."/>
            <person name="Baldwin J."/>
            <person name="Barry A."/>
            <person name="Bayul T."/>
            <person name="Blitshsteyn B."/>
            <person name="Bloom T."/>
            <person name="Blye J."/>
            <person name="Boguslavskiy L."/>
            <person name="Borowsky M."/>
            <person name="Boukhgalter B."/>
            <person name="Brunache A."/>
            <person name="Butler J."/>
            <person name="Calixte N."/>
            <person name="Calvo S."/>
            <person name="Camarata J."/>
            <person name="Campo K."/>
            <person name="Chang J."/>
            <person name="Cheshatsang Y."/>
            <person name="Citroen M."/>
            <person name="Collymore A."/>
            <person name="Considine T."/>
            <person name="Cook A."/>
            <person name="Cooke P."/>
            <person name="Corum B."/>
            <person name="Cuomo C."/>
            <person name="David R."/>
            <person name="Dawoe T."/>
            <person name="Degray S."/>
            <person name="Dodge S."/>
            <person name="Dooley K."/>
            <person name="Dorje P."/>
            <person name="Dorjee K."/>
            <person name="Dorris L."/>
            <person name="Duffey N."/>
            <person name="Dupes A."/>
            <person name="Elkins T."/>
            <person name="Engels R."/>
            <person name="Erickson J."/>
            <person name="Farina A."/>
            <person name="Faro S."/>
            <person name="Ferreira P."/>
            <person name="Fischer H."/>
            <person name="Fitzgerald M."/>
            <person name="Foley K."/>
            <person name="Gage D."/>
            <person name="Galagan J."/>
            <person name="Gearin G."/>
            <person name="Gnerre S."/>
            <person name="Gnirke A."/>
            <person name="Goyette A."/>
            <person name="Graham J."/>
            <person name="Grandbois E."/>
            <person name="Gyaltsen K."/>
            <person name="Hafez N."/>
            <person name="Hagopian D."/>
            <person name="Hagos B."/>
            <person name="Hall J."/>
            <person name="Hatcher B."/>
            <person name="Heller A."/>
            <person name="Higgins H."/>
            <person name="Honan T."/>
            <person name="Horn A."/>
            <person name="Houde N."/>
            <person name="Hughes L."/>
            <person name="Hulme W."/>
            <person name="Husby E."/>
            <person name="Iliev I."/>
            <person name="Jaffe D."/>
            <person name="Jones C."/>
            <person name="Kamal M."/>
            <person name="Kamat A."/>
            <person name="Kamvysselis M."/>
            <person name="Karlsson E."/>
            <person name="Kells C."/>
            <person name="Kieu A."/>
            <person name="Kisner P."/>
            <person name="Kodira C."/>
            <person name="Kulbokas E."/>
            <person name="Labutti K."/>
            <person name="Lama D."/>
            <person name="Landers T."/>
            <person name="Leger J."/>
            <person name="Levine S."/>
            <person name="Lewis D."/>
            <person name="Lewis T."/>
            <person name="Lindblad-toh K."/>
            <person name="Liu X."/>
            <person name="Lokyitsang T."/>
            <person name="Lokyitsang Y."/>
            <person name="Lucien O."/>
            <person name="Lui A."/>
            <person name="Ma L.J."/>
            <person name="Mabbitt R."/>
            <person name="Macdonald J."/>
            <person name="Maclean C."/>
            <person name="Major J."/>
            <person name="Manning J."/>
            <person name="Marabella R."/>
            <person name="Maru K."/>
            <person name="Matthews C."/>
            <person name="Mauceli E."/>
            <person name="Mccarthy M."/>
            <person name="Mcdonough S."/>
            <person name="Mcghee T."/>
            <person name="Meldrim J."/>
            <person name="Meneus L."/>
            <person name="Mesirov J."/>
            <person name="Mihalev A."/>
            <person name="Mihova T."/>
            <person name="Mikkelsen T."/>
            <person name="Mlenga V."/>
            <person name="Moru K."/>
            <person name="Mozes J."/>
            <person name="Mulrain L."/>
            <person name="Munson G."/>
            <person name="Naylor J."/>
            <person name="Newes C."/>
            <person name="Nguyen C."/>
            <person name="Nguyen N."/>
            <person name="Nguyen T."/>
            <person name="Nicol R."/>
            <person name="Nielsen C."/>
            <person name="Nizzari M."/>
            <person name="Norbu C."/>
            <person name="Norbu N."/>
            <person name="O'donnell P."/>
            <person name="Okoawo O."/>
            <person name="O'leary S."/>
            <person name="Omotosho B."/>
            <person name="O'neill K."/>
            <person name="Osman S."/>
            <person name="Parker S."/>
            <person name="Perrin D."/>
            <person name="Phunkhang P."/>
            <person name="Piqani B."/>
            <person name="Purcell S."/>
            <person name="Rachupka T."/>
            <person name="Ramasamy U."/>
            <person name="Rameau R."/>
            <person name="Ray V."/>
            <person name="Raymond C."/>
            <person name="Retta R."/>
            <person name="Richardson S."/>
            <person name="Rise C."/>
            <person name="Rodriguez J."/>
            <person name="Rogers J."/>
            <person name="Rogov P."/>
            <person name="Rutman M."/>
            <person name="Schupbach R."/>
            <person name="Seaman C."/>
            <person name="Settipalli S."/>
            <person name="Sharpe T."/>
            <person name="Sheridan J."/>
            <person name="Sherpa N."/>
            <person name="Shi J."/>
            <person name="Smirnov S."/>
            <person name="Smith C."/>
            <person name="Sougnez C."/>
            <person name="Spencer B."/>
            <person name="Stalker J."/>
            <person name="Stange-thomann N."/>
            <person name="Stavropoulos S."/>
            <person name="Stetson K."/>
            <person name="Stone C."/>
            <person name="Stone S."/>
            <person name="Stubbs M."/>
            <person name="Talamas J."/>
            <person name="Tchuinga P."/>
            <person name="Tenzing P."/>
            <person name="Tesfaye S."/>
            <person name="Theodore J."/>
            <person name="Thoulutsang Y."/>
            <person name="Topham K."/>
            <person name="Towey S."/>
            <person name="Tsamla T."/>
            <person name="Tsomo N."/>
            <person name="Vallee D."/>
            <person name="Vassiliev H."/>
            <person name="Venkataraman V."/>
            <person name="Vinson J."/>
            <person name="Vo A."/>
            <person name="Wade C."/>
            <person name="Wang S."/>
            <person name="Wangchuk T."/>
            <person name="Wangdi T."/>
            <person name="Whittaker C."/>
            <person name="Wilkinson J."/>
            <person name="Wu Y."/>
            <person name="Wyman D."/>
            <person name="Yadav S."/>
            <person name="Yang S."/>
            <person name="Yang X."/>
            <person name="Yeager S."/>
            <person name="Yee E."/>
            <person name="Young G."/>
            <person name="Zainoun J."/>
            <person name="Zembeck L."/>
            <person name="Zimmer A."/>
            <person name="Zody M."/>
            <person name="Lander E."/>
        </authorList>
    </citation>
    <scope>NUCLEOTIDE SEQUENCE [LARGE SCALE GENOMIC DNA]</scope>
</reference>
<sequence length="164" mass="19095">MDVLQMDKEAACQQSENQVVELEKAAIWVRDLESQLPVMDSDAIKQMQRPGADDVMVLKKELVSVQTLMDQMTQESEERSHKVLQERQELQRLLDEARERAIVVQQEFDQFKAENKRLKVENQEKDVENVASKKTFQNEQDKLKMSYTENEAIRVEELANIQAA</sequence>
<feature type="coiled-coil region" evidence="1">
    <location>
        <begin position="80"/>
        <end position="133"/>
    </location>
</feature>
<accession>H2ZBA6</accession>
<reference evidence="2" key="3">
    <citation type="submission" date="2025-09" db="UniProtKB">
        <authorList>
            <consortium name="Ensembl"/>
        </authorList>
    </citation>
    <scope>IDENTIFICATION</scope>
</reference>
<evidence type="ECO:0000313" key="3">
    <source>
        <dbReference type="Proteomes" id="UP000007875"/>
    </source>
</evidence>
<evidence type="ECO:0000256" key="1">
    <source>
        <dbReference type="SAM" id="Coils"/>
    </source>
</evidence>
<dbReference type="Proteomes" id="UP000007875">
    <property type="component" value="Unassembled WGS sequence"/>
</dbReference>
<name>H2ZBA6_CIOSA</name>
<keyword evidence="1" id="KW-0175">Coiled coil</keyword>
<proteinExistence type="predicted"/>